<protein>
    <submittedName>
        <fullName evidence="4">Putative secreted protein</fullName>
    </submittedName>
</protein>
<dbReference type="InterPro" id="IPR029277">
    <property type="entry name" value="SVWC_dom"/>
</dbReference>
<feature type="domain" description="Single" evidence="3">
    <location>
        <begin position="57"/>
        <end position="129"/>
    </location>
</feature>
<evidence type="ECO:0000259" key="3">
    <source>
        <dbReference type="SMART" id="SM01318"/>
    </source>
</evidence>
<dbReference type="EMBL" id="GFTR01002280">
    <property type="protein sequence ID" value="JAW14146.1"/>
    <property type="molecule type" value="Transcribed_RNA"/>
</dbReference>
<accession>A0A224XNR3</accession>
<reference evidence="4" key="1">
    <citation type="journal article" date="2018" name="PLoS Negl. Trop. Dis.">
        <title>An insight into the salivary gland and fat body transcriptome of Panstrongylus lignarius (Hemiptera: Heteroptera), the main vector of Chagas disease in Peru.</title>
        <authorList>
            <person name="Nevoa J.C."/>
            <person name="Mendes M.T."/>
            <person name="da Silva M.V."/>
            <person name="Soares S.C."/>
            <person name="Oliveira C.J.F."/>
            <person name="Ribeiro J.M.C."/>
        </authorList>
    </citation>
    <scope>NUCLEOTIDE SEQUENCE</scope>
</reference>
<evidence type="ECO:0000256" key="1">
    <source>
        <dbReference type="ARBA" id="ARBA00004613"/>
    </source>
</evidence>
<dbReference type="Pfam" id="PF15430">
    <property type="entry name" value="SVWC"/>
    <property type="match status" value="1"/>
</dbReference>
<keyword evidence="2" id="KW-0964">Secreted</keyword>
<dbReference type="GO" id="GO:0005576">
    <property type="term" value="C:extracellular region"/>
    <property type="evidence" value="ECO:0007669"/>
    <property type="project" value="UniProtKB-SubCell"/>
</dbReference>
<evidence type="ECO:0000256" key="2">
    <source>
        <dbReference type="ARBA" id="ARBA00022525"/>
    </source>
</evidence>
<comment type="subcellular location">
    <subcellularLocation>
        <location evidence="1">Secreted</location>
    </subcellularLocation>
</comment>
<proteinExistence type="predicted"/>
<dbReference type="SMART" id="SM01318">
    <property type="entry name" value="SVWC"/>
    <property type="match status" value="1"/>
</dbReference>
<sequence>MMFLIVLYLIVVLLMMMCRMNKNLYLFLFVLSVIIQTNYGALLHEKVYVPPGEPQVCKYSGYTIAAGTTFNDRTKCAEYVCSKSGNANELLLEVVTCGVASMNVKKPCFVEFPRQGIPYPQCCSPKVVCPPGAKL</sequence>
<evidence type="ECO:0000313" key="4">
    <source>
        <dbReference type="EMBL" id="JAW14146.1"/>
    </source>
</evidence>
<organism evidence="4">
    <name type="scientific">Panstrongylus lignarius</name>
    <dbReference type="NCBI Taxonomy" id="156445"/>
    <lineage>
        <taxon>Eukaryota</taxon>
        <taxon>Metazoa</taxon>
        <taxon>Ecdysozoa</taxon>
        <taxon>Arthropoda</taxon>
        <taxon>Hexapoda</taxon>
        <taxon>Insecta</taxon>
        <taxon>Pterygota</taxon>
        <taxon>Neoptera</taxon>
        <taxon>Paraneoptera</taxon>
        <taxon>Hemiptera</taxon>
        <taxon>Heteroptera</taxon>
        <taxon>Panheteroptera</taxon>
        <taxon>Cimicomorpha</taxon>
        <taxon>Reduviidae</taxon>
        <taxon>Triatominae</taxon>
        <taxon>Panstrongylus</taxon>
    </lineage>
</organism>
<dbReference type="AlphaFoldDB" id="A0A224XNR3"/>
<name>A0A224XNR3_9HEMI</name>